<feature type="transmembrane region" description="Helical" evidence="5">
    <location>
        <begin position="186"/>
        <end position="204"/>
    </location>
</feature>
<comment type="similarity">
    <text evidence="5">Belongs to the 4-toluene sulfonate uptake permease (TSUP) (TC 2.A.102) family.</text>
</comment>
<dbReference type="PANTHER" id="PTHR43701">
    <property type="entry name" value="MEMBRANE TRANSPORTER PROTEIN MJ0441-RELATED"/>
    <property type="match status" value="1"/>
</dbReference>
<accession>A0ABW4MCG1</accession>
<comment type="subcellular location">
    <subcellularLocation>
        <location evidence="5">Cell membrane</location>
        <topology evidence="5">Multi-pass membrane protein</topology>
    </subcellularLocation>
    <subcellularLocation>
        <location evidence="1">Membrane</location>
        <topology evidence="1">Multi-pass membrane protein</topology>
    </subcellularLocation>
</comment>
<dbReference type="InterPro" id="IPR051598">
    <property type="entry name" value="TSUP/Inactive_protease-like"/>
</dbReference>
<evidence type="ECO:0000256" key="4">
    <source>
        <dbReference type="ARBA" id="ARBA00023136"/>
    </source>
</evidence>
<evidence type="ECO:0000256" key="3">
    <source>
        <dbReference type="ARBA" id="ARBA00022989"/>
    </source>
</evidence>
<proteinExistence type="inferred from homology"/>
<gene>
    <name evidence="6" type="ORF">ACFSAG_07850</name>
</gene>
<keyword evidence="4 5" id="KW-0472">Membrane</keyword>
<keyword evidence="2 5" id="KW-0812">Transmembrane</keyword>
<dbReference type="Proteomes" id="UP001597215">
    <property type="component" value="Unassembled WGS sequence"/>
</dbReference>
<dbReference type="EMBL" id="JBHUEL010000007">
    <property type="protein sequence ID" value="MFD1766754.1"/>
    <property type="molecule type" value="Genomic_DNA"/>
</dbReference>
<keyword evidence="5" id="KW-1003">Cell membrane</keyword>
<organism evidence="6 7">
    <name type="scientific">Sphingorhabdus buctiana</name>
    <dbReference type="NCBI Taxonomy" id="1508805"/>
    <lineage>
        <taxon>Bacteria</taxon>
        <taxon>Pseudomonadati</taxon>
        <taxon>Pseudomonadota</taxon>
        <taxon>Alphaproteobacteria</taxon>
        <taxon>Sphingomonadales</taxon>
        <taxon>Sphingomonadaceae</taxon>
        <taxon>Sphingorhabdus</taxon>
    </lineage>
</organism>
<feature type="transmembrane region" description="Helical" evidence="5">
    <location>
        <begin position="82"/>
        <end position="102"/>
    </location>
</feature>
<sequence>MIEFATTFDWSSIAPFIAIGFAAQLVDGALGMAFGVICSTLLVSVMGVPPARASAGVHLVEMFTTGASGISHVLHKNVDWKLFARIAVPGVIGGALGAYVLSNIHADVARPLVMLYLTCLGFYLLYKAISYPQLPKAKDPKVTVPLGLVGGFLDASGGGGWGPVVTSNLLIQGTDPRKTVGTVNTAEFFLTFTVSAMFLFTIGVEAFTQVTGGLLIGGLLAAPLGGYIAKRVPPKTLLLMVGIVLTATSLFSLYKALSA</sequence>
<evidence type="ECO:0000256" key="1">
    <source>
        <dbReference type="ARBA" id="ARBA00004141"/>
    </source>
</evidence>
<evidence type="ECO:0000313" key="6">
    <source>
        <dbReference type="EMBL" id="MFD1766754.1"/>
    </source>
</evidence>
<keyword evidence="7" id="KW-1185">Reference proteome</keyword>
<keyword evidence="3 5" id="KW-1133">Transmembrane helix</keyword>
<name>A0ABW4MCG1_9SPHN</name>
<evidence type="ECO:0000256" key="2">
    <source>
        <dbReference type="ARBA" id="ARBA00022692"/>
    </source>
</evidence>
<feature type="transmembrane region" description="Helical" evidence="5">
    <location>
        <begin position="236"/>
        <end position="254"/>
    </location>
</feature>
<dbReference type="Pfam" id="PF01925">
    <property type="entry name" value="TauE"/>
    <property type="match status" value="1"/>
</dbReference>
<protein>
    <recommendedName>
        <fullName evidence="5">Probable membrane transporter protein</fullName>
    </recommendedName>
</protein>
<dbReference type="InterPro" id="IPR002781">
    <property type="entry name" value="TM_pro_TauE-like"/>
</dbReference>
<evidence type="ECO:0000256" key="5">
    <source>
        <dbReference type="RuleBase" id="RU363041"/>
    </source>
</evidence>
<dbReference type="PANTHER" id="PTHR43701:SF12">
    <property type="entry name" value="MEMBRANE TRANSPORTER PROTEIN YTNM-RELATED"/>
    <property type="match status" value="1"/>
</dbReference>
<comment type="caution">
    <text evidence="6">The sequence shown here is derived from an EMBL/GenBank/DDBJ whole genome shotgun (WGS) entry which is preliminary data.</text>
</comment>
<evidence type="ECO:0000313" key="7">
    <source>
        <dbReference type="Proteomes" id="UP001597215"/>
    </source>
</evidence>
<feature type="transmembrane region" description="Helical" evidence="5">
    <location>
        <begin position="108"/>
        <end position="126"/>
    </location>
</feature>
<feature type="transmembrane region" description="Helical" evidence="5">
    <location>
        <begin position="210"/>
        <end position="229"/>
    </location>
</feature>
<dbReference type="RefSeq" id="WP_374614920.1">
    <property type="nucleotide sequence ID" value="NZ_JBHUEL010000007.1"/>
</dbReference>
<feature type="transmembrane region" description="Helical" evidence="5">
    <location>
        <begin position="16"/>
        <end position="43"/>
    </location>
</feature>
<reference evidence="7" key="1">
    <citation type="journal article" date="2019" name="Int. J. Syst. Evol. Microbiol.">
        <title>The Global Catalogue of Microorganisms (GCM) 10K type strain sequencing project: providing services to taxonomists for standard genome sequencing and annotation.</title>
        <authorList>
            <consortium name="The Broad Institute Genomics Platform"/>
            <consortium name="The Broad Institute Genome Sequencing Center for Infectious Disease"/>
            <person name="Wu L."/>
            <person name="Ma J."/>
        </authorList>
    </citation>
    <scope>NUCLEOTIDE SEQUENCE [LARGE SCALE GENOMIC DNA]</scope>
    <source>
        <strain evidence="7">CGMCC 1.12449</strain>
    </source>
</reference>